<feature type="chain" id="PRO_5033012368" evidence="1">
    <location>
        <begin position="28"/>
        <end position="77"/>
    </location>
</feature>
<reference evidence="2 3" key="1">
    <citation type="submission" date="2020-05" db="EMBL/GenBank/DDBJ databases">
        <title>MicrobeNet Type strains.</title>
        <authorList>
            <person name="Nicholson A.C."/>
        </authorList>
    </citation>
    <scope>NUCLEOTIDE SEQUENCE [LARGE SCALE GENOMIC DNA]</scope>
    <source>
        <strain evidence="2 3">JCM 3224</strain>
    </source>
</reference>
<keyword evidence="1" id="KW-0732">Signal</keyword>
<gene>
    <name evidence="2" type="ORF">HLB23_14195</name>
</gene>
<organism evidence="2 3">
    <name type="scientific">Nocardia uniformis</name>
    <dbReference type="NCBI Taxonomy" id="53432"/>
    <lineage>
        <taxon>Bacteria</taxon>
        <taxon>Bacillati</taxon>
        <taxon>Actinomycetota</taxon>
        <taxon>Actinomycetes</taxon>
        <taxon>Mycobacteriales</taxon>
        <taxon>Nocardiaceae</taxon>
        <taxon>Nocardia</taxon>
    </lineage>
</organism>
<protein>
    <submittedName>
        <fullName evidence="2">Uncharacterized protein</fullName>
    </submittedName>
</protein>
<feature type="signal peptide" evidence="1">
    <location>
        <begin position="1"/>
        <end position="27"/>
    </location>
</feature>
<dbReference type="AlphaFoldDB" id="A0A849C3I0"/>
<evidence type="ECO:0000256" key="1">
    <source>
        <dbReference type="SAM" id="SignalP"/>
    </source>
</evidence>
<dbReference type="EMBL" id="JABELX010000004">
    <property type="protein sequence ID" value="NNH71000.1"/>
    <property type="molecule type" value="Genomic_DNA"/>
</dbReference>
<keyword evidence="3" id="KW-1185">Reference proteome</keyword>
<evidence type="ECO:0000313" key="2">
    <source>
        <dbReference type="EMBL" id="NNH71000.1"/>
    </source>
</evidence>
<dbReference type="Proteomes" id="UP000586827">
    <property type="component" value="Unassembled WGS sequence"/>
</dbReference>
<name>A0A849C3I0_9NOCA</name>
<proteinExistence type="predicted"/>
<sequence>MNRSRKVLITAVTAAVLPLVTAVSASATDDNTFDSKAECEQAIPYLRPELPYNDDETFQSLKYCRMGLDRKWHITNS</sequence>
<comment type="caution">
    <text evidence="2">The sequence shown here is derived from an EMBL/GenBank/DDBJ whole genome shotgun (WGS) entry which is preliminary data.</text>
</comment>
<dbReference type="RefSeq" id="WP_067523153.1">
    <property type="nucleotide sequence ID" value="NZ_JABELX010000004.1"/>
</dbReference>
<accession>A0A849C3I0</accession>
<evidence type="ECO:0000313" key="3">
    <source>
        <dbReference type="Proteomes" id="UP000586827"/>
    </source>
</evidence>